<dbReference type="GO" id="GO:0000796">
    <property type="term" value="C:condensin complex"/>
    <property type="evidence" value="ECO:0007669"/>
    <property type="project" value="TreeGrafter"/>
</dbReference>
<evidence type="ECO:0000313" key="21">
    <source>
        <dbReference type="Proteomes" id="UP000027135"/>
    </source>
</evidence>
<accession>A0A067RAS5</accession>
<dbReference type="OrthoDB" id="436262at2759"/>
<evidence type="ECO:0000256" key="14">
    <source>
        <dbReference type="ARBA" id="ARBA00075131"/>
    </source>
</evidence>
<dbReference type="GO" id="GO:0042393">
    <property type="term" value="F:histone binding"/>
    <property type="evidence" value="ECO:0007669"/>
    <property type="project" value="TreeGrafter"/>
</dbReference>
<dbReference type="GO" id="GO:0005737">
    <property type="term" value="C:cytoplasm"/>
    <property type="evidence" value="ECO:0007669"/>
    <property type="project" value="UniProtKB-SubCell"/>
</dbReference>
<dbReference type="Pfam" id="PF12922">
    <property type="entry name" value="Cnd1_N"/>
    <property type="match status" value="1"/>
</dbReference>
<evidence type="ECO:0000313" key="20">
    <source>
        <dbReference type="EMBL" id="KDR15738.1"/>
    </source>
</evidence>
<dbReference type="InterPro" id="IPR026971">
    <property type="entry name" value="CND1/NCAPD3"/>
</dbReference>
<dbReference type="GO" id="GO:0051301">
    <property type="term" value="P:cell division"/>
    <property type="evidence" value="ECO:0007669"/>
    <property type="project" value="UniProtKB-KW"/>
</dbReference>
<keyword evidence="11" id="KW-0226">DNA condensation</keyword>
<dbReference type="Pfam" id="PF12717">
    <property type="entry name" value="Cnd1"/>
    <property type="match status" value="1"/>
</dbReference>
<evidence type="ECO:0000259" key="18">
    <source>
        <dbReference type="Pfam" id="PF12717"/>
    </source>
</evidence>
<proteinExistence type="inferred from homology"/>
<keyword evidence="10" id="KW-0498">Mitosis</keyword>
<dbReference type="GO" id="GO:0005634">
    <property type="term" value="C:nucleus"/>
    <property type="evidence" value="ECO:0007669"/>
    <property type="project" value="UniProtKB-SubCell"/>
</dbReference>
<evidence type="ECO:0000256" key="4">
    <source>
        <dbReference type="ARBA" id="ARBA00009606"/>
    </source>
</evidence>
<protein>
    <recommendedName>
        <fullName evidence="5">Condensin complex subunit 1</fullName>
    </recommendedName>
    <alternativeName>
        <fullName evidence="16">Chromosome condensation-related SMC-associated protein 1</fullName>
    </alternativeName>
    <alternativeName>
        <fullName evidence="15">Chromosome-associated protein D2</fullName>
    </alternativeName>
    <alternativeName>
        <fullName evidence="14">Non-SMC condensin I complex subunit D2</fullName>
    </alternativeName>
</protein>
<sequence length="1533" mass="172633">MADVEFVIPAKKDELLQGEPGQYTVTNVCNLPELSTKLSDCRNAISEVGTDFILDHFDSLFSVLVHFKQADLSTLAKGWNVIMKGYGMLQNNLALLLEEGDLDSDLRFKTVNITKMATYILTQMMRGFEEKLSQKSSNGILIDIGKGRRKNNKNTEYDAFNWEGKRHSALVLLYNLLQLPLNKLWEPPIAEEEFVNLIADCCYKALEDPGISAAKMKYMRETIFQVLGILIKRYSHGLSCTIKIVHLLKLYEHLVSPLAQGVVQLVQEFGCRTIIRELVREISDTDSSDLMQDTSGARAYSQFLVEVAERVPELIVPAISSLAVHLEGESPAMRMCVLGIMGEIVLRMLSAEDLEESSRNMRDQFLDHLEDHLHDVNAFVRVKVLQIWQRLCQEKSIPLSRQSQVLKLVVGRLHDKSCNVKKNAMHLVTAFLEGNPFAAKLSLKELQSQLQVEMKSLETLKGKSGSEASRRKHVTELKREQMWLDREQEIAKVIEDVLHTGSSEDEPVTQILTQNSLSESFEEIRLKLGQKQYLDAYYLLRNAEKQFPGAQELRCDMDLPSQVGYFLNLLHKIFVECNSSGESSQQSSQSEARPDTTSQESGEASVFEFDSAMESQQTVVQYLKDTITFVQLVSSAVPVICQLLHSRQTTDVIEAVDFFTSAYKFGLAEAIVGVQQMLVLIWSQDQAVRDAVAVAYKKLYLNTESTTPRLHAVQVVKNLSGLLKIVNVGQHAAFEELVKNWVANGSVDKACIQVMWERFSLTIPDTSEEDSLAALVLLGMVARAEVHTVSSNIPVLVGIGFGERGVRNYRLVKETCQVLLKLVARKPPTNSPTPPLRFPKDHEIFTSIFKILTSGFWNVDDNYYIPMSAEAVDVTYQLAEQPDVICGELIKELLDQVKQGKPPENPGNNQVFDGLLEKHDDSPSQLNTQDSAECPYEVISRLVFLIGHIALRQMLYLDVDVFCELKRRNARREERDDAQNTKSKKKKKQQKGDKNSLQNSSYVSMSASETPRNRQEPSDGDDEMGVVGAVADDQEAEYIRNICENDIVSSENLLAALSPLVVTICSNPNKYKDTKLQTAASLSLTKMMMVSSSFCEDHLQLLVTVLEKSAEPVIRCNLIVALGDLSYRFPNITEPWTSHIYSRLRDPASEVRQGTMLVLTNLIMNDMVKVKGQISEMALCIVDTEEKLAEMACRFFVELSHKGNTLYNVMPDIISRLSTPDLKLEEGKFKTIMKFIMGLIQKDRQMESLVEKLCLRFRTSQSERQWSDLAFCLSLLQYSERSLRRLSENLPCYADKLHSQKVYDTFCVILAGINKTSKPDLKAAADELEVKIKECYSKGADDVLVSQKAAATGRRRTANTPAGNRISSTRKQMSRSTVQCNRQRQRCVSDSEDSDSSDHENSDKENHSSKSQGHEVRRSARLRLVEKLSQPPHPVLDSDDSDEDVFVRPKTPMKKFTDMDKKLGDDAESSDEDVMENHLASPDRKRLCRGLDNSKTLTANTPQPRSMPRPKFTPRAKGTPQTSSANGHKTKNK</sequence>
<dbReference type="GO" id="GO:0000779">
    <property type="term" value="C:condensed chromosome, centromeric region"/>
    <property type="evidence" value="ECO:0007669"/>
    <property type="project" value="TreeGrafter"/>
</dbReference>
<dbReference type="FunCoup" id="A0A067RAS5">
    <property type="interactions" value="819"/>
</dbReference>
<comment type="similarity">
    <text evidence="4">Belongs to the CND1 (condensin subunit 1) family.</text>
</comment>
<feature type="region of interest" description="Disordered" evidence="17">
    <location>
        <begin position="899"/>
        <end position="929"/>
    </location>
</feature>
<evidence type="ECO:0000256" key="7">
    <source>
        <dbReference type="ARBA" id="ARBA00022490"/>
    </source>
</evidence>
<dbReference type="eggNOG" id="KOG0414">
    <property type="taxonomic scope" value="Eukaryota"/>
</dbReference>
<keyword evidence="21" id="KW-1185">Reference proteome</keyword>
<evidence type="ECO:0000256" key="17">
    <source>
        <dbReference type="SAM" id="MobiDB-lite"/>
    </source>
</evidence>
<dbReference type="Gene3D" id="1.25.10.10">
    <property type="entry name" value="Leucine-rich Repeat Variant"/>
    <property type="match status" value="2"/>
</dbReference>
<dbReference type="InterPro" id="IPR024324">
    <property type="entry name" value="Condensin_cplx_su1_N"/>
</dbReference>
<keyword evidence="9" id="KW-0132">Cell division</keyword>
<feature type="compositionally biased region" description="Polar residues" evidence="17">
    <location>
        <begin position="1493"/>
        <end position="1504"/>
    </location>
</feature>
<reference evidence="20 21" key="1">
    <citation type="journal article" date="2014" name="Nat. Commun.">
        <title>Molecular traces of alternative social organization in a termite genome.</title>
        <authorList>
            <person name="Terrapon N."/>
            <person name="Li C."/>
            <person name="Robertson H.M."/>
            <person name="Ji L."/>
            <person name="Meng X."/>
            <person name="Booth W."/>
            <person name="Chen Z."/>
            <person name="Childers C.P."/>
            <person name="Glastad K.M."/>
            <person name="Gokhale K."/>
            <person name="Gowin J."/>
            <person name="Gronenberg W."/>
            <person name="Hermansen R.A."/>
            <person name="Hu H."/>
            <person name="Hunt B.G."/>
            <person name="Huylmans A.K."/>
            <person name="Khalil S.M."/>
            <person name="Mitchell R.D."/>
            <person name="Munoz-Torres M.C."/>
            <person name="Mustard J.A."/>
            <person name="Pan H."/>
            <person name="Reese J.T."/>
            <person name="Scharf M.E."/>
            <person name="Sun F."/>
            <person name="Vogel H."/>
            <person name="Xiao J."/>
            <person name="Yang W."/>
            <person name="Yang Z."/>
            <person name="Yang Z."/>
            <person name="Zhou J."/>
            <person name="Zhu J."/>
            <person name="Brent C.S."/>
            <person name="Elsik C.G."/>
            <person name="Goodisman M.A."/>
            <person name="Liberles D.A."/>
            <person name="Roe R.M."/>
            <person name="Vargo E.L."/>
            <person name="Vilcinskas A."/>
            <person name="Wang J."/>
            <person name="Bornberg-Bauer E."/>
            <person name="Korb J."/>
            <person name="Zhang G."/>
            <person name="Liebig J."/>
        </authorList>
    </citation>
    <scope>NUCLEOTIDE SEQUENCE [LARGE SCALE GENOMIC DNA]</scope>
    <source>
        <tissue evidence="20">Whole organism</tissue>
    </source>
</reference>
<gene>
    <name evidence="20" type="ORF">L798_10281</name>
</gene>
<dbReference type="GO" id="GO:0010032">
    <property type="term" value="P:meiotic chromosome condensation"/>
    <property type="evidence" value="ECO:0007669"/>
    <property type="project" value="TreeGrafter"/>
</dbReference>
<evidence type="ECO:0000256" key="11">
    <source>
        <dbReference type="ARBA" id="ARBA00023067"/>
    </source>
</evidence>
<keyword evidence="8" id="KW-0597">Phosphoprotein</keyword>
<evidence type="ECO:0000256" key="10">
    <source>
        <dbReference type="ARBA" id="ARBA00022776"/>
    </source>
</evidence>
<feature type="compositionally biased region" description="Basic and acidic residues" evidence="17">
    <location>
        <begin position="1396"/>
        <end position="1426"/>
    </location>
</feature>
<dbReference type="InterPro" id="IPR016024">
    <property type="entry name" value="ARM-type_fold"/>
</dbReference>
<dbReference type="STRING" id="136037.A0A067RAS5"/>
<evidence type="ECO:0000256" key="6">
    <source>
        <dbReference type="ARBA" id="ARBA00022454"/>
    </source>
</evidence>
<dbReference type="SUPFAM" id="SSF48371">
    <property type="entry name" value="ARM repeat"/>
    <property type="match status" value="1"/>
</dbReference>
<dbReference type="InterPro" id="IPR011989">
    <property type="entry name" value="ARM-like"/>
</dbReference>
<evidence type="ECO:0000256" key="16">
    <source>
        <dbReference type="ARBA" id="ARBA00081485"/>
    </source>
</evidence>
<dbReference type="InterPro" id="IPR007673">
    <property type="entry name" value="Condensin_cplx_su1"/>
</dbReference>
<comment type="subcellular location">
    <subcellularLocation>
        <location evidence="2">Chromosome</location>
    </subcellularLocation>
    <subcellularLocation>
        <location evidence="3">Cytoplasm</location>
    </subcellularLocation>
    <subcellularLocation>
        <location evidence="1">Nucleus</location>
    </subcellularLocation>
</comment>
<evidence type="ECO:0000256" key="12">
    <source>
        <dbReference type="ARBA" id="ARBA00023242"/>
    </source>
</evidence>
<dbReference type="PIRSF" id="PIRSF017127">
    <property type="entry name" value="Condensin_D2"/>
    <property type="match status" value="1"/>
</dbReference>
<evidence type="ECO:0000259" key="19">
    <source>
        <dbReference type="Pfam" id="PF12922"/>
    </source>
</evidence>
<dbReference type="OMA" id="CPLEKLW"/>
<dbReference type="InterPro" id="IPR032682">
    <property type="entry name" value="Cnd1_C"/>
</dbReference>
<dbReference type="InParanoid" id="A0A067RAS5"/>
<dbReference type="EMBL" id="KK852817">
    <property type="protein sequence ID" value="KDR15738.1"/>
    <property type="molecule type" value="Genomic_DNA"/>
</dbReference>
<evidence type="ECO:0000256" key="1">
    <source>
        <dbReference type="ARBA" id="ARBA00004123"/>
    </source>
</evidence>
<feature type="domain" description="Condensin complex subunit 1 C-terminal" evidence="18">
    <location>
        <begin position="1113"/>
        <end position="1274"/>
    </location>
</feature>
<evidence type="ECO:0000256" key="3">
    <source>
        <dbReference type="ARBA" id="ARBA00004496"/>
    </source>
</evidence>
<evidence type="ECO:0000256" key="5">
    <source>
        <dbReference type="ARBA" id="ARBA00016064"/>
    </source>
</evidence>
<evidence type="ECO:0000256" key="2">
    <source>
        <dbReference type="ARBA" id="ARBA00004286"/>
    </source>
</evidence>
<feature type="domain" description="Condensin complex subunit 1 N-terminal" evidence="19">
    <location>
        <begin position="75"/>
        <end position="239"/>
    </location>
</feature>
<dbReference type="PANTHER" id="PTHR14222">
    <property type="entry name" value="CONDENSIN"/>
    <property type="match status" value="1"/>
</dbReference>
<name>A0A067RAS5_ZOONE</name>
<dbReference type="Proteomes" id="UP000027135">
    <property type="component" value="Unassembled WGS sequence"/>
</dbReference>
<feature type="region of interest" description="Disordered" evidence="17">
    <location>
        <begin position="1349"/>
        <end position="1533"/>
    </location>
</feature>
<dbReference type="FunFam" id="1.25.10.10:FF:000695">
    <property type="entry name" value="Condensin complex subunit 1"/>
    <property type="match status" value="1"/>
</dbReference>
<evidence type="ECO:0000256" key="9">
    <source>
        <dbReference type="ARBA" id="ARBA00022618"/>
    </source>
</evidence>
<feature type="compositionally biased region" description="Polar residues" evidence="17">
    <location>
        <begin position="995"/>
        <end position="1010"/>
    </location>
</feature>
<feature type="compositionally biased region" description="Basic and acidic residues" evidence="17">
    <location>
        <begin position="970"/>
        <end position="979"/>
    </location>
</feature>
<keyword evidence="12" id="KW-0539">Nucleus</keyword>
<organism evidence="20 21">
    <name type="scientific">Zootermopsis nevadensis</name>
    <name type="common">Dampwood termite</name>
    <dbReference type="NCBI Taxonomy" id="136037"/>
    <lineage>
        <taxon>Eukaryota</taxon>
        <taxon>Metazoa</taxon>
        <taxon>Ecdysozoa</taxon>
        <taxon>Arthropoda</taxon>
        <taxon>Hexapoda</taxon>
        <taxon>Insecta</taxon>
        <taxon>Pterygota</taxon>
        <taxon>Neoptera</taxon>
        <taxon>Polyneoptera</taxon>
        <taxon>Dictyoptera</taxon>
        <taxon>Blattodea</taxon>
        <taxon>Blattoidea</taxon>
        <taxon>Termitoidae</taxon>
        <taxon>Termopsidae</taxon>
        <taxon>Zootermopsis</taxon>
    </lineage>
</organism>
<feature type="region of interest" description="Disordered" evidence="17">
    <location>
        <begin position="582"/>
        <end position="604"/>
    </location>
</feature>
<keyword evidence="13" id="KW-0131">Cell cycle</keyword>
<evidence type="ECO:0000256" key="8">
    <source>
        <dbReference type="ARBA" id="ARBA00022553"/>
    </source>
</evidence>
<feature type="compositionally biased region" description="Low complexity" evidence="17">
    <location>
        <begin position="582"/>
        <end position="591"/>
    </location>
</feature>
<feature type="compositionally biased region" description="Basic and acidic residues" evidence="17">
    <location>
        <begin position="1455"/>
        <end position="1465"/>
    </location>
</feature>
<keyword evidence="7" id="KW-0963">Cytoplasm</keyword>
<evidence type="ECO:0000256" key="15">
    <source>
        <dbReference type="ARBA" id="ARBA00080470"/>
    </source>
</evidence>
<evidence type="ECO:0000256" key="13">
    <source>
        <dbReference type="ARBA" id="ARBA00023306"/>
    </source>
</evidence>
<keyword evidence="6" id="KW-0158">Chromosome</keyword>
<feature type="compositionally biased region" description="Polar residues" evidence="17">
    <location>
        <begin position="1365"/>
        <end position="1388"/>
    </location>
</feature>
<dbReference type="PANTHER" id="PTHR14222:SF2">
    <property type="entry name" value="CONDENSIN COMPLEX SUBUNIT 1"/>
    <property type="match status" value="1"/>
</dbReference>
<feature type="region of interest" description="Disordered" evidence="17">
    <location>
        <begin position="970"/>
        <end position="1025"/>
    </location>
</feature>
<dbReference type="GO" id="GO:0007076">
    <property type="term" value="P:mitotic chromosome condensation"/>
    <property type="evidence" value="ECO:0007669"/>
    <property type="project" value="InterPro"/>
</dbReference>